<protein>
    <recommendedName>
        <fullName evidence="3">FkbM family methyltransferase</fullName>
    </recommendedName>
</protein>
<dbReference type="Proteomes" id="UP000538147">
    <property type="component" value="Unassembled WGS sequence"/>
</dbReference>
<dbReference type="Gene3D" id="3.40.50.150">
    <property type="entry name" value="Vaccinia Virus protein VP39"/>
    <property type="match status" value="1"/>
</dbReference>
<evidence type="ECO:0000313" key="2">
    <source>
        <dbReference type="Proteomes" id="UP000538147"/>
    </source>
</evidence>
<accession>A0A841LDJ9</accession>
<dbReference type="RefSeq" id="WP_184199228.1">
    <property type="nucleotide sequence ID" value="NZ_BMOX01000082.1"/>
</dbReference>
<dbReference type="SUPFAM" id="SSF53335">
    <property type="entry name" value="S-adenosyl-L-methionine-dependent methyltransferases"/>
    <property type="match status" value="1"/>
</dbReference>
<comment type="caution">
    <text evidence="1">The sequence shown here is derived from an EMBL/GenBank/DDBJ whole genome shotgun (WGS) entry which is preliminary data.</text>
</comment>
<dbReference type="AlphaFoldDB" id="A0A841LDJ9"/>
<keyword evidence="2" id="KW-1185">Reference proteome</keyword>
<reference evidence="1 2" key="1">
    <citation type="submission" date="2020-08" db="EMBL/GenBank/DDBJ databases">
        <title>Genomic Encyclopedia of Type Strains, Phase IV (KMG-IV): sequencing the most valuable type-strain genomes for metagenomic binning, comparative biology and taxonomic classification.</title>
        <authorList>
            <person name="Goeker M."/>
        </authorList>
    </citation>
    <scope>NUCLEOTIDE SEQUENCE [LARGE SCALE GENOMIC DNA]</scope>
    <source>
        <strain evidence="1 2">DSM 102189</strain>
    </source>
</reference>
<organism evidence="1 2">
    <name type="scientific">Polymorphobacter multimanifer</name>
    <dbReference type="NCBI Taxonomy" id="1070431"/>
    <lineage>
        <taxon>Bacteria</taxon>
        <taxon>Pseudomonadati</taxon>
        <taxon>Pseudomonadota</taxon>
        <taxon>Alphaproteobacteria</taxon>
        <taxon>Sphingomonadales</taxon>
        <taxon>Sphingosinicellaceae</taxon>
        <taxon>Polymorphobacter</taxon>
    </lineage>
</organism>
<name>A0A841LDJ9_9SPHN</name>
<proteinExistence type="predicted"/>
<evidence type="ECO:0008006" key="3">
    <source>
        <dbReference type="Google" id="ProtNLM"/>
    </source>
</evidence>
<evidence type="ECO:0000313" key="1">
    <source>
        <dbReference type="EMBL" id="MBB6227885.1"/>
    </source>
</evidence>
<gene>
    <name evidence="1" type="ORF">FHS79_002066</name>
</gene>
<dbReference type="InterPro" id="IPR029063">
    <property type="entry name" value="SAM-dependent_MTases_sf"/>
</dbReference>
<dbReference type="EMBL" id="JACIIV010000013">
    <property type="protein sequence ID" value="MBB6227885.1"/>
    <property type="molecule type" value="Genomic_DNA"/>
</dbReference>
<sequence>MSVSQKIARFRAIARDEGSDEAWAAMRFWLRMQLGLRVHDPVEDRRVVLARRIERIFGSTVAHGPFAGLKLAGDSWWGGADRAAMLLGLYEQDLLHALIAVPDRYRLFVDLGAADGYYGIGMLLNGRFDTSWCFEINPKGREVIARNAALNGVAERVVIEGEALPDFHTRLSDAERAQTVLLVDIEGGEFGLLTADVFRAFSGAMIFIEVHDWAVKDGARKLAGLRADAAQTHDIKVIRTGARDLSGFAELQGWTDTDRWLLCSEGRPELMQWLQLTPRTGA</sequence>